<dbReference type="InterPro" id="IPR003959">
    <property type="entry name" value="ATPase_AAA_core"/>
</dbReference>
<dbReference type="SMART" id="SM00382">
    <property type="entry name" value="AAA"/>
    <property type="match status" value="1"/>
</dbReference>
<reference evidence="7" key="1">
    <citation type="journal article" date="2019" name="Int. J. Syst. Evol. Microbiol.">
        <title>The Global Catalogue of Microorganisms (GCM) 10K type strain sequencing project: providing services to taxonomists for standard genome sequencing and annotation.</title>
        <authorList>
            <consortium name="The Broad Institute Genomics Platform"/>
            <consortium name="The Broad Institute Genome Sequencing Center for Infectious Disease"/>
            <person name="Wu L."/>
            <person name="Ma J."/>
        </authorList>
    </citation>
    <scope>NUCLEOTIDE SEQUENCE [LARGE SCALE GENOMIC DNA]</scope>
    <source>
        <strain evidence="7">CCUG 30340</strain>
    </source>
</reference>
<evidence type="ECO:0000256" key="4">
    <source>
        <dbReference type="ARBA" id="ARBA00040480"/>
    </source>
</evidence>
<dbReference type="Pfam" id="PF00004">
    <property type="entry name" value="AAA"/>
    <property type="match status" value="1"/>
</dbReference>
<keyword evidence="2" id="KW-0067">ATP-binding</keyword>
<dbReference type="Gene3D" id="3.40.50.300">
    <property type="entry name" value="P-loop containing nucleotide triphosphate hydrolases"/>
    <property type="match status" value="1"/>
</dbReference>
<protein>
    <recommendedName>
        <fullName evidence="4">Uncharacterized AAA domain-containing protein ycf46</fullName>
    </recommendedName>
</protein>
<dbReference type="PANTHER" id="PTHR42960:SF1">
    <property type="entry name" value="YCF46 PROTEIN"/>
    <property type="match status" value="1"/>
</dbReference>
<accession>A0ABV9QTX0</accession>
<sequence>MADLQDLVTLLRSRTPLLLIDSVAEARVIESFRRAIAQSLRPLFRWSITDGLRRIDLDLDAGEERETPPDASLMLQWLKQQGAPGVYLLLDFQPYLRYPMTLRLLREIVQRHDCTEHTLVLVGTGYELPPELAAAATHFQFAPPDAKALADLVREEAFAYSRENGGRRVVVDADAARAVVRNLQGLGLDEARRVVRKLIYDDGALTAADLPELARAKVALLDRDGLLHFEYETAQFADVAGLARLKRWIGQRRPAFLGEKLAVRLDPPKGILLLGVQGCGKSLAAKATAGGFGVPLLRLDFGSLYNKYHGETERNLREALKNAERLAPCVLWIDEIEKGLAGGGDSDDGVSRRVMGYLLTWMAERKAPVFLVATANDVQALPPELLRKGRFDEIFFVDLPDAATRAEIFRLHLARRELRAEEYDLPGLAAATEGHSGAEIEQVVVAALYAAAASKAPPTQAQLLEEARTARPLSVLMAERVNALREWARERTVPAD</sequence>
<comment type="caution">
    <text evidence="6">The sequence shown here is derived from an EMBL/GenBank/DDBJ whole genome shotgun (WGS) entry which is preliminary data.</text>
</comment>
<evidence type="ECO:0000313" key="7">
    <source>
        <dbReference type="Proteomes" id="UP001595886"/>
    </source>
</evidence>
<keyword evidence="7" id="KW-1185">Reference proteome</keyword>
<organism evidence="6 7">
    <name type="scientific">Dokdonella ginsengisoli</name>
    <dbReference type="NCBI Taxonomy" id="363846"/>
    <lineage>
        <taxon>Bacteria</taxon>
        <taxon>Pseudomonadati</taxon>
        <taxon>Pseudomonadota</taxon>
        <taxon>Gammaproteobacteria</taxon>
        <taxon>Lysobacterales</taxon>
        <taxon>Rhodanobacteraceae</taxon>
        <taxon>Dokdonella</taxon>
    </lineage>
</organism>
<evidence type="ECO:0000256" key="3">
    <source>
        <dbReference type="ARBA" id="ARBA00038088"/>
    </source>
</evidence>
<comment type="similarity">
    <text evidence="3">Belongs to the AAA ATPase family. Highly divergent.</text>
</comment>
<dbReference type="Gene3D" id="1.10.8.60">
    <property type="match status" value="1"/>
</dbReference>
<evidence type="ECO:0000256" key="1">
    <source>
        <dbReference type="ARBA" id="ARBA00022741"/>
    </source>
</evidence>
<dbReference type="InterPro" id="IPR027417">
    <property type="entry name" value="P-loop_NTPase"/>
</dbReference>
<dbReference type="InterPro" id="IPR052381">
    <property type="entry name" value="AAA_domain_protein"/>
</dbReference>
<evidence type="ECO:0000259" key="5">
    <source>
        <dbReference type="SMART" id="SM00382"/>
    </source>
</evidence>
<dbReference type="RefSeq" id="WP_380018627.1">
    <property type="nucleotide sequence ID" value="NZ_JBHSHD010000002.1"/>
</dbReference>
<name>A0ABV9QTX0_9GAMM</name>
<feature type="domain" description="AAA+ ATPase" evidence="5">
    <location>
        <begin position="267"/>
        <end position="401"/>
    </location>
</feature>
<dbReference type="SUPFAM" id="SSF52540">
    <property type="entry name" value="P-loop containing nucleoside triphosphate hydrolases"/>
    <property type="match status" value="1"/>
</dbReference>
<dbReference type="PANTHER" id="PTHR42960">
    <property type="entry name" value="YCF46 PROTEIN"/>
    <property type="match status" value="1"/>
</dbReference>
<gene>
    <name evidence="6" type="ORF">ACFO6Q_01070</name>
</gene>
<evidence type="ECO:0000313" key="6">
    <source>
        <dbReference type="EMBL" id="MFC4818892.1"/>
    </source>
</evidence>
<dbReference type="InterPro" id="IPR003593">
    <property type="entry name" value="AAA+_ATPase"/>
</dbReference>
<proteinExistence type="inferred from homology"/>
<keyword evidence="1" id="KW-0547">Nucleotide-binding</keyword>
<dbReference type="Proteomes" id="UP001595886">
    <property type="component" value="Unassembled WGS sequence"/>
</dbReference>
<evidence type="ECO:0000256" key="2">
    <source>
        <dbReference type="ARBA" id="ARBA00022840"/>
    </source>
</evidence>
<dbReference type="EMBL" id="JBHSHD010000002">
    <property type="protein sequence ID" value="MFC4818892.1"/>
    <property type="molecule type" value="Genomic_DNA"/>
</dbReference>